<proteinExistence type="predicted"/>
<gene>
    <name evidence="2" type="ORF">DMENIID0002_14550</name>
</gene>
<dbReference type="GO" id="GO:0016226">
    <property type="term" value="P:iron-sulfur cluster assembly"/>
    <property type="evidence" value="ECO:0007669"/>
    <property type="project" value="InterPro"/>
</dbReference>
<reference evidence="2" key="1">
    <citation type="submission" date="2024-01" db="EMBL/GenBank/DDBJ databases">
        <title>Sequencing the genomes of a sandfly, Sergentomyia squamirostris, and its two endosymbionts.</title>
        <authorList>
            <person name="Itokawa K."/>
            <person name="Sanjoba C."/>
        </authorList>
    </citation>
    <scope>NUCLEOTIDE SEQUENCE</scope>
    <source>
        <strain evidence="2">RiSSQ</strain>
    </source>
</reference>
<dbReference type="AlphaFoldDB" id="A0AAT9GAN5"/>
<evidence type="ECO:0000259" key="1">
    <source>
        <dbReference type="Pfam" id="PF01521"/>
    </source>
</evidence>
<dbReference type="GO" id="GO:0005506">
    <property type="term" value="F:iron ion binding"/>
    <property type="evidence" value="ECO:0007669"/>
    <property type="project" value="TreeGrafter"/>
</dbReference>
<sequence>MSIKVTDNAFKRVDELIKLESNPSLVLRVVVDGGGCSGFVYNYALVSSNDITKDDCIIEKDNIKVVIDEISQQLMVDCIIDFIEELGSSYFEIRNPLAKNKCGCGNSFSV</sequence>
<dbReference type="GO" id="GO:0051539">
    <property type="term" value="F:4 iron, 4 sulfur cluster binding"/>
    <property type="evidence" value="ECO:0007669"/>
    <property type="project" value="TreeGrafter"/>
</dbReference>
<protein>
    <submittedName>
        <fullName evidence="2">Iron-sulfur cluster assembly accessory protein</fullName>
    </submittedName>
</protein>
<dbReference type="EMBL" id="AP029170">
    <property type="protein sequence ID" value="BFD46809.1"/>
    <property type="molecule type" value="Genomic_DNA"/>
</dbReference>
<dbReference type="InterPro" id="IPR000361">
    <property type="entry name" value="ATAP_core_dom"/>
</dbReference>
<dbReference type="Gene3D" id="2.60.300.12">
    <property type="entry name" value="HesB-like domain"/>
    <property type="match status" value="1"/>
</dbReference>
<evidence type="ECO:0000313" key="2">
    <source>
        <dbReference type="EMBL" id="BFD46809.1"/>
    </source>
</evidence>
<dbReference type="GO" id="GO:0051537">
    <property type="term" value="F:2 iron, 2 sulfur cluster binding"/>
    <property type="evidence" value="ECO:0007669"/>
    <property type="project" value="TreeGrafter"/>
</dbReference>
<dbReference type="InterPro" id="IPR016092">
    <property type="entry name" value="ATAP"/>
</dbReference>
<accession>A0AAT9GAN5</accession>
<dbReference type="SUPFAM" id="SSF89360">
    <property type="entry name" value="HesB-like domain"/>
    <property type="match status" value="1"/>
</dbReference>
<dbReference type="InterPro" id="IPR035903">
    <property type="entry name" value="HesB-like_dom_sf"/>
</dbReference>
<dbReference type="PANTHER" id="PTHR43011">
    <property type="entry name" value="IRON-SULFUR CLUSTER ASSEMBLY 2 HOMOLOG, MITOCHONDRIAL"/>
    <property type="match status" value="1"/>
</dbReference>
<organism evidence="2">
    <name type="scientific">Candidatus Tisiphia endosymbiont of Sergentomyia squamirostris</name>
    <dbReference type="NCBI Taxonomy" id="3113639"/>
    <lineage>
        <taxon>Bacteria</taxon>
        <taxon>Pseudomonadati</taxon>
        <taxon>Pseudomonadota</taxon>
        <taxon>Alphaproteobacteria</taxon>
        <taxon>Rickettsiales</taxon>
        <taxon>Rickettsiaceae</taxon>
        <taxon>Rickettsieae</taxon>
        <taxon>Candidatus Tisiphia</taxon>
    </lineage>
</organism>
<feature type="domain" description="Core" evidence="1">
    <location>
        <begin position="1"/>
        <end position="106"/>
    </location>
</feature>
<name>A0AAT9GAN5_9RICK</name>
<dbReference type="PANTHER" id="PTHR43011:SF1">
    <property type="entry name" value="IRON-SULFUR CLUSTER ASSEMBLY 2 HOMOLOG, MITOCHONDRIAL"/>
    <property type="match status" value="1"/>
</dbReference>
<dbReference type="NCBIfam" id="TIGR00049">
    <property type="entry name" value="iron-sulfur cluster assembly accessory protein"/>
    <property type="match status" value="1"/>
</dbReference>
<dbReference type="Pfam" id="PF01521">
    <property type="entry name" value="Fe-S_biosyn"/>
    <property type="match status" value="1"/>
</dbReference>